<sequence>MMKKASIFYFCLYINIISEKGEKLRGMDLHLEFIDCYPSRYKTCPMRILIKMQIAIYIVWYTSTTIV</sequence>
<dbReference type="AlphaFoldDB" id="A0A0V0ILR4"/>
<dbReference type="EMBL" id="GEDG01004891">
    <property type="protein sequence ID" value="JAP33549.1"/>
    <property type="molecule type" value="Transcribed_RNA"/>
</dbReference>
<evidence type="ECO:0000313" key="1">
    <source>
        <dbReference type="EMBL" id="JAP33549.1"/>
    </source>
</evidence>
<proteinExistence type="predicted"/>
<reference evidence="1" key="1">
    <citation type="submission" date="2015-12" db="EMBL/GenBank/DDBJ databases">
        <title>Gene expression during late stages of embryo sac development: a critical building block for successful pollen-pistil interactions.</title>
        <authorList>
            <person name="Liu Y."/>
            <person name="Joly V."/>
            <person name="Sabar M."/>
            <person name="Matton D.P."/>
        </authorList>
    </citation>
    <scope>NUCLEOTIDE SEQUENCE</scope>
</reference>
<accession>A0A0V0ILR4</accession>
<protein>
    <submittedName>
        <fullName evidence="1">Putative ovule protein</fullName>
    </submittedName>
</protein>
<name>A0A0V0ILR4_SOLCH</name>
<organism evidence="1">
    <name type="scientific">Solanum chacoense</name>
    <name type="common">Chaco potato</name>
    <dbReference type="NCBI Taxonomy" id="4108"/>
    <lineage>
        <taxon>Eukaryota</taxon>
        <taxon>Viridiplantae</taxon>
        <taxon>Streptophyta</taxon>
        <taxon>Embryophyta</taxon>
        <taxon>Tracheophyta</taxon>
        <taxon>Spermatophyta</taxon>
        <taxon>Magnoliopsida</taxon>
        <taxon>eudicotyledons</taxon>
        <taxon>Gunneridae</taxon>
        <taxon>Pentapetalae</taxon>
        <taxon>asterids</taxon>
        <taxon>lamiids</taxon>
        <taxon>Solanales</taxon>
        <taxon>Solanaceae</taxon>
        <taxon>Solanoideae</taxon>
        <taxon>Solaneae</taxon>
        <taxon>Solanum</taxon>
    </lineage>
</organism>